<evidence type="ECO:0000259" key="4">
    <source>
        <dbReference type="PROSITE" id="PS50994"/>
    </source>
</evidence>
<dbReference type="InterPro" id="IPR012337">
    <property type="entry name" value="RNaseH-like_sf"/>
</dbReference>
<dbReference type="PANTHER" id="PTHR46889">
    <property type="entry name" value="TRANSPOSASE INSF FOR INSERTION SEQUENCE IS3B-RELATED"/>
    <property type="match status" value="1"/>
</dbReference>
<dbReference type="SUPFAM" id="SSF46689">
    <property type="entry name" value="Homeodomain-like"/>
    <property type="match status" value="1"/>
</dbReference>
<protein>
    <submittedName>
        <fullName evidence="5">IS3 family transposase</fullName>
    </submittedName>
</protein>
<feature type="domain" description="Integrase catalytic" evidence="4">
    <location>
        <begin position="217"/>
        <end position="380"/>
    </location>
</feature>
<dbReference type="PROSITE" id="PS50994">
    <property type="entry name" value="INTEGRASE"/>
    <property type="match status" value="1"/>
</dbReference>
<dbReference type="InterPro" id="IPR001584">
    <property type="entry name" value="Integrase_cat-core"/>
</dbReference>
<dbReference type="InterPro" id="IPR036397">
    <property type="entry name" value="RNaseH_sf"/>
</dbReference>
<dbReference type="InterPro" id="IPR009057">
    <property type="entry name" value="Homeodomain-like_sf"/>
</dbReference>
<dbReference type="EMBL" id="JBHUCX010000023">
    <property type="protein sequence ID" value="MFD1674874.1"/>
    <property type="molecule type" value="Genomic_DNA"/>
</dbReference>
<evidence type="ECO:0000313" key="5">
    <source>
        <dbReference type="EMBL" id="MFD1674874.1"/>
    </source>
</evidence>
<evidence type="ECO:0000256" key="3">
    <source>
        <dbReference type="SAM" id="MobiDB-lite"/>
    </source>
</evidence>
<accession>A0ABW4JGI3</accession>
<name>A0ABW4JGI3_9BACL</name>
<dbReference type="InterPro" id="IPR002514">
    <property type="entry name" value="Transposase_8"/>
</dbReference>
<proteinExistence type="predicted"/>
<dbReference type="InterPro" id="IPR048020">
    <property type="entry name" value="Transpos_IS3"/>
</dbReference>
<dbReference type="Gene3D" id="1.10.10.60">
    <property type="entry name" value="Homeodomain-like"/>
    <property type="match status" value="1"/>
</dbReference>
<evidence type="ECO:0000313" key="6">
    <source>
        <dbReference type="Proteomes" id="UP001597079"/>
    </source>
</evidence>
<feature type="region of interest" description="Disordered" evidence="3">
    <location>
        <begin position="189"/>
        <end position="208"/>
    </location>
</feature>
<dbReference type="Proteomes" id="UP001597079">
    <property type="component" value="Unassembled WGS sequence"/>
</dbReference>
<dbReference type="InterPro" id="IPR025948">
    <property type="entry name" value="HTH-like_dom"/>
</dbReference>
<evidence type="ECO:0000256" key="1">
    <source>
        <dbReference type="ARBA" id="ARBA00002286"/>
    </source>
</evidence>
<gene>
    <name evidence="5" type="ORF">ACFSB2_09200</name>
</gene>
<keyword evidence="2" id="KW-0175">Coiled coil</keyword>
<dbReference type="SUPFAM" id="SSF53098">
    <property type="entry name" value="Ribonuclease H-like"/>
    <property type="match status" value="1"/>
</dbReference>
<dbReference type="Pfam" id="PF13276">
    <property type="entry name" value="HTH_21"/>
    <property type="match status" value="1"/>
</dbReference>
<organism evidence="5 6">
    <name type="scientific">Alicyclobacillus fodiniaquatilis</name>
    <dbReference type="NCBI Taxonomy" id="1661150"/>
    <lineage>
        <taxon>Bacteria</taxon>
        <taxon>Bacillati</taxon>
        <taxon>Bacillota</taxon>
        <taxon>Bacilli</taxon>
        <taxon>Bacillales</taxon>
        <taxon>Alicyclobacillaceae</taxon>
        <taxon>Alicyclobacillus</taxon>
    </lineage>
</organism>
<comment type="caution">
    <text evidence="5">The sequence shown here is derived from an EMBL/GenBank/DDBJ whole genome shotgun (WGS) entry which is preliminary data.</text>
</comment>
<sequence>MKKQYDADFKLNTVKLILEEGKVASQVARDLGISQKTVYGWVAQYKNDPKHPFVGSGNLKPDAQATRDLERENRELREELEILKKAGAHLQQRPEVRYQFIHDHRFEFSVQKMCKVLDVYRSGYYAWLNRPDSERKHRRRALKKRIHEIFLTSRRLYGSPKITRILRDEGIRVGQKTVADIMRESGLKSRTKHKYKATTNSKHNHPVSDNVLNQTFRAERPNQVWMSDITYVWTAEGWLYVASIIDLFTRKIVGWKADSRMTKELVIDALNHAYRRERPKPGVLHHSDRGSQYASKEYRDKLRDYGMISSMSRKGNCYDNACIESFHSVIKRELVHLETFKTRTLAKRQIWEYIERWYNRQRIHSSIDYKTPVQYQAMYERTQKSAA</sequence>
<dbReference type="Pfam" id="PF13333">
    <property type="entry name" value="rve_2"/>
    <property type="match status" value="1"/>
</dbReference>
<dbReference type="Pfam" id="PF00665">
    <property type="entry name" value="rve"/>
    <property type="match status" value="1"/>
</dbReference>
<dbReference type="Gene3D" id="3.30.420.10">
    <property type="entry name" value="Ribonuclease H-like superfamily/Ribonuclease H"/>
    <property type="match status" value="1"/>
</dbReference>
<dbReference type="PANTHER" id="PTHR46889:SF4">
    <property type="entry name" value="TRANSPOSASE INSO FOR INSERTION SEQUENCE ELEMENT IS911B-RELATED"/>
    <property type="match status" value="1"/>
</dbReference>
<evidence type="ECO:0000256" key="2">
    <source>
        <dbReference type="SAM" id="Coils"/>
    </source>
</evidence>
<feature type="coiled-coil region" evidence="2">
    <location>
        <begin position="66"/>
        <end position="93"/>
    </location>
</feature>
<dbReference type="RefSeq" id="WP_377942748.1">
    <property type="nucleotide sequence ID" value="NZ_JBHUCX010000023.1"/>
</dbReference>
<reference evidence="6" key="1">
    <citation type="journal article" date="2019" name="Int. J. Syst. Evol. Microbiol.">
        <title>The Global Catalogue of Microorganisms (GCM) 10K type strain sequencing project: providing services to taxonomists for standard genome sequencing and annotation.</title>
        <authorList>
            <consortium name="The Broad Institute Genomics Platform"/>
            <consortium name="The Broad Institute Genome Sequencing Center for Infectious Disease"/>
            <person name="Wu L."/>
            <person name="Ma J."/>
        </authorList>
    </citation>
    <scope>NUCLEOTIDE SEQUENCE [LARGE SCALE GENOMIC DNA]</scope>
    <source>
        <strain evidence="6">CGMCC 1.12286</strain>
    </source>
</reference>
<dbReference type="Pfam" id="PF01527">
    <property type="entry name" value="HTH_Tnp_1"/>
    <property type="match status" value="1"/>
</dbReference>
<comment type="function">
    <text evidence="1">Involved in the transposition of the insertion sequence.</text>
</comment>
<keyword evidence="6" id="KW-1185">Reference proteome</keyword>
<dbReference type="NCBIfam" id="NF033516">
    <property type="entry name" value="transpos_IS3"/>
    <property type="match status" value="1"/>
</dbReference>
<dbReference type="InterPro" id="IPR050900">
    <property type="entry name" value="Transposase_IS3/IS150/IS904"/>
</dbReference>